<evidence type="ECO:0000313" key="2">
    <source>
        <dbReference type="Proteomes" id="UP000215086"/>
    </source>
</evidence>
<dbReference type="Proteomes" id="UP000215086">
    <property type="component" value="Chromosome"/>
</dbReference>
<gene>
    <name evidence="1" type="ORF">THTE_3257</name>
</gene>
<accession>A0A286RIS4</accession>
<protein>
    <submittedName>
        <fullName evidence="1">Uncharacterized protein</fullName>
    </submittedName>
</protein>
<sequence length="46" mass="5387">MIRSSLYCNLWWRFSDALFVLTDRRFLGLRHCPLGGGWDFNGVPGR</sequence>
<keyword evidence="2" id="KW-1185">Reference proteome</keyword>
<evidence type="ECO:0000313" key="1">
    <source>
        <dbReference type="EMBL" id="ASV75859.1"/>
    </source>
</evidence>
<dbReference type="AlphaFoldDB" id="A0A286RIS4"/>
<dbReference type="KEGG" id="ttf:THTE_3257"/>
<proteinExistence type="predicted"/>
<dbReference type="EMBL" id="CP018477">
    <property type="protein sequence ID" value="ASV75859.1"/>
    <property type="molecule type" value="Genomic_DNA"/>
</dbReference>
<reference evidence="1 2" key="1">
    <citation type="journal article" name="Front. Microbiol.">
        <title>Sugar Metabolism of the First Thermophilic Planctomycete Thermogutta terrifontis: Comparative Genomic and Transcriptomic Approaches.</title>
        <authorList>
            <person name="Elcheninov A.G."/>
            <person name="Menzel P."/>
            <person name="Gudbergsdottir S.R."/>
            <person name="Slesarev A.I."/>
            <person name="Kadnikov V.V."/>
            <person name="Krogh A."/>
            <person name="Bonch-Osmolovskaya E.A."/>
            <person name="Peng X."/>
            <person name="Kublanov I.V."/>
        </authorList>
    </citation>
    <scope>NUCLEOTIDE SEQUENCE [LARGE SCALE GENOMIC DNA]</scope>
    <source>
        <strain evidence="1 2">R1</strain>
    </source>
</reference>
<name>A0A286RIS4_9BACT</name>
<organism evidence="1 2">
    <name type="scientific">Thermogutta terrifontis</name>
    <dbReference type="NCBI Taxonomy" id="1331910"/>
    <lineage>
        <taxon>Bacteria</taxon>
        <taxon>Pseudomonadati</taxon>
        <taxon>Planctomycetota</taxon>
        <taxon>Planctomycetia</taxon>
        <taxon>Pirellulales</taxon>
        <taxon>Thermoguttaceae</taxon>
        <taxon>Thermogutta</taxon>
    </lineage>
</organism>